<dbReference type="CDD" id="cd05233">
    <property type="entry name" value="SDR_c"/>
    <property type="match status" value="1"/>
</dbReference>
<dbReference type="Gene3D" id="3.40.50.720">
    <property type="entry name" value="NAD(P)-binding Rossmann-like Domain"/>
    <property type="match status" value="1"/>
</dbReference>
<dbReference type="PROSITE" id="PS00061">
    <property type="entry name" value="ADH_SHORT"/>
    <property type="match status" value="1"/>
</dbReference>
<evidence type="ECO:0000259" key="3">
    <source>
        <dbReference type="SMART" id="SM00822"/>
    </source>
</evidence>
<evidence type="ECO:0000256" key="1">
    <source>
        <dbReference type="ARBA" id="ARBA00006484"/>
    </source>
</evidence>
<dbReference type="InterPro" id="IPR050259">
    <property type="entry name" value="SDR"/>
</dbReference>
<dbReference type="PANTHER" id="PTHR42879">
    <property type="entry name" value="3-OXOACYL-(ACYL-CARRIER-PROTEIN) REDUCTASE"/>
    <property type="match status" value="1"/>
</dbReference>
<dbReference type="SUPFAM" id="SSF51735">
    <property type="entry name" value="NAD(P)-binding Rossmann-fold domains"/>
    <property type="match status" value="1"/>
</dbReference>
<dbReference type="SMART" id="SM00822">
    <property type="entry name" value="PKS_KR"/>
    <property type="match status" value="1"/>
</dbReference>
<evidence type="ECO:0000313" key="5">
    <source>
        <dbReference type="Proteomes" id="UP001626593"/>
    </source>
</evidence>
<dbReference type="PRINTS" id="PR00081">
    <property type="entry name" value="GDHRDH"/>
</dbReference>
<reference evidence="4 5" key="1">
    <citation type="submission" date="2023-12" db="EMBL/GenBank/DDBJ databases">
        <title>A. evansii MAY27, complete genome.</title>
        <authorList>
            <person name="Wang Y."/>
        </authorList>
    </citation>
    <scope>NUCLEOTIDE SEQUENCE [LARGE SCALE GENOMIC DNA]</scope>
    <source>
        <strain evidence="4 5">MAY27</strain>
    </source>
</reference>
<evidence type="ECO:0000256" key="2">
    <source>
        <dbReference type="RuleBase" id="RU000363"/>
    </source>
</evidence>
<evidence type="ECO:0000313" key="4">
    <source>
        <dbReference type="EMBL" id="WRL46302.1"/>
    </source>
</evidence>
<dbReference type="InterPro" id="IPR057326">
    <property type="entry name" value="KR_dom"/>
</dbReference>
<dbReference type="InterPro" id="IPR036291">
    <property type="entry name" value="NAD(P)-bd_dom_sf"/>
</dbReference>
<protein>
    <submittedName>
        <fullName evidence="4">SDR family NAD(P)-dependent oxidoreductase</fullName>
    </submittedName>
</protein>
<proteinExistence type="inferred from homology"/>
<sequence>MAADLDRALAGKHVVITGGGRGIGAAIAAAAAAQGAHLTLMGRTRGQLEERAAALRAEAGQGDIEVHCEAVDVARADSVEAAFAAATRALGPVAVLVNNAGQAGSAPFLRTEPALWQQMLEVNLTGTYLATRAALPGMLAAGWGRVINVASTAGEKGYPYVSAYCAAKHGVIGLTRALALEMAHKHITVNAVCPGYTDTDIVRDAIANIREKTGRSEVDALAELAKHNPQGRLVRPEEVANAVLWLCLPGSEAVTGQAISVSGGEVM</sequence>
<dbReference type="EMBL" id="CP141259">
    <property type="protein sequence ID" value="WRL46302.1"/>
    <property type="molecule type" value="Genomic_DNA"/>
</dbReference>
<keyword evidence="5" id="KW-1185">Reference proteome</keyword>
<accession>A0ABZ1AKA9</accession>
<dbReference type="Pfam" id="PF00106">
    <property type="entry name" value="adh_short"/>
    <property type="match status" value="1"/>
</dbReference>
<feature type="domain" description="Ketoreductase" evidence="3">
    <location>
        <begin position="12"/>
        <end position="195"/>
    </location>
</feature>
<dbReference type="PANTHER" id="PTHR42879:SF2">
    <property type="entry name" value="3-OXOACYL-[ACYL-CARRIER-PROTEIN] REDUCTASE FABG"/>
    <property type="match status" value="1"/>
</dbReference>
<comment type="similarity">
    <text evidence="1 2">Belongs to the short-chain dehydrogenases/reductases (SDR) family.</text>
</comment>
<dbReference type="Proteomes" id="UP001626593">
    <property type="component" value="Chromosome"/>
</dbReference>
<dbReference type="RefSeq" id="WP_169125290.1">
    <property type="nucleotide sequence ID" value="NZ_CAWPLS010000221.1"/>
</dbReference>
<organism evidence="4 5">
    <name type="scientific">Aromatoleum evansii</name>
    <name type="common">Azoarcus evansii</name>
    <dbReference type="NCBI Taxonomy" id="59406"/>
    <lineage>
        <taxon>Bacteria</taxon>
        <taxon>Pseudomonadati</taxon>
        <taxon>Pseudomonadota</taxon>
        <taxon>Betaproteobacteria</taxon>
        <taxon>Rhodocyclales</taxon>
        <taxon>Rhodocyclaceae</taxon>
        <taxon>Aromatoleum</taxon>
    </lineage>
</organism>
<gene>
    <name evidence="4" type="ORF">U5817_24395</name>
</gene>
<dbReference type="InterPro" id="IPR020904">
    <property type="entry name" value="Sc_DH/Rdtase_CS"/>
</dbReference>
<name>A0ABZ1AKA9_AROEV</name>
<dbReference type="PRINTS" id="PR00080">
    <property type="entry name" value="SDRFAMILY"/>
</dbReference>
<dbReference type="InterPro" id="IPR002347">
    <property type="entry name" value="SDR_fam"/>
</dbReference>